<dbReference type="Pfam" id="PF02589">
    <property type="entry name" value="LUD_dom"/>
    <property type="match status" value="1"/>
</dbReference>
<dbReference type="PANTHER" id="PTHR36179:SF2">
    <property type="entry name" value="LUD DOMAIN-CONTAINING PROTEIN"/>
    <property type="match status" value="1"/>
</dbReference>
<dbReference type="RefSeq" id="WP_184310573.1">
    <property type="nucleotide sequence ID" value="NZ_JACHEN010000011.1"/>
</dbReference>
<proteinExistence type="predicted"/>
<accession>A0A841L0Y9</accession>
<dbReference type="AlphaFoldDB" id="A0A841L0Y9"/>
<dbReference type="InterPro" id="IPR024185">
    <property type="entry name" value="FTHF_cligase-like_sf"/>
</dbReference>
<dbReference type="Proteomes" id="UP000579281">
    <property type="component" value="Unassembled WGS sequence"/>
</dbReference>
<sequence>MREKIEQLMGNLQQNGMKASYFDTTAEAKNYIVDTIGSGKDVGIGGSMTIMDMKLHESIRDAGNQIYWHWLVNTPEERNTAIDRANCADVYLTSANAITLQGEVVNVDGNGNRVSAMIYGPKKVMIIGGINKICNDSFEAMDRLRKDASPPNAKRLNRKTPCVMTDECRDCNSPERICNVTTIIHKKPGCIGEMEVIIIGEELGY</sequence>
<comment type="caution">
    <text evidence="2">The sequence shown here is derived from an EMBL/GenBank/DDBJ whole genome shotgun (WGS) entry which is preliminary data.</text>
</comment>
<dbReference type="SUPFAM" id="SSF100950">
    <property type="entry name" value="NagB/RpiA/CoA transferase-like"/>
    <property type="match status" value="1"/>
</dbReference>
<evidence type="ECO:0000259" key="1">
    <source>
        <dbReference type="Pfam" id="PF02589"/>
    </source>
</evidence>
<dbReference type="InterPro" id="IPR009501">
    <property type="entry name" value="UCP020269"/>
</dbReference>
<dbReference type="InterPro" id="IPR037171">
    <property type="entry name" value="NagB/RpiA_transferase-like"/>
</dbReference>
<dbReference type="PANTHER" id="PTHR36179">
    <property type="entry name" value="LUD_DOM DOMAIN-CONTAINING PROTEIN"/>
    <property type="match status" value="1"/>
</dbReference>
<protein>
    <recommendedName>
        <fullName evidence="1">LUD domain-containing protein</fullName>
    </recommendedName>
</protein>
<name>A0A841L0Y9_9FIRM</name>
<dbReference type="EMBL" id="JACHEN010000011">
    <property type="protein sequence ID" value="MBB6216035.1"/>
    <property type="molecule type" value="Genomic_DNA"/>
</dbReference>
<evidence type="ECO:0000313" key="2">
    <source>
        <dbReference type="EMBL" id="MBB6216035.1"/>
    </source>
</evidence>
<dbReference type="InterPro" id="IPR003741">
    <property type="entry name" value="LUD_dom"/>
</dbReference>
<dbReference type="PIRSF" id="PIRSF020269">
    <property type="entry name" value="DUF1121"/>
    <property type="match status" value="1"/>
</dbReference>
<organism evidence="2 3">
    <name type="scientific">Anaerosolibacter carboniphilus</name>
    <dbReference type="NCBI Taxonomy" id="1417629"/>
    <lineage>
        <taxon>Bacteria</taxon>
        <taxon>Bacillati</taxon>
        <taxon>Bacillota</taxon>
        <taxon>Clostridia</taxon>
        <taxon>Peptostreptococcales</taxon>
        <taxon>Thermotaleaceae</taxon>
        <taxon>Anaerosolibacter</taxon>
    </lineage>
</organism>
<dbReference type="Gene3D" id="3.40.50.10420">
    <property type="entry name" value="NagB/RpiA/CoA transferase-like"/>
    <property type="match status" value="1"/>
</dbReference>
<feature type="domain" description="LUD" evidence="1">
    <location>
        <begin position="5"/>
        <end position="199"/>
    </location>
</feature>
<reference evidence="2 3" key="1">
    <citation type="submission" date="2020-08" db="EMBL/GenBank/DDBJ databases">
        <title>Genomic Encyclopedia of Type Strains, Phase IV (KMG-IV): sequencing the most valuable type-strain genomes for metagenomic binning, comparative biology and taxonomic classification.</title>
        <authorList>
            <person name="Goeker M."/>
        </authorList>
    </citation>
    <scope>NUCLEOTIDE SEQUENCE [LARGE SCALE GENOMIC DNA]</scope>
    <source>
        <strain evidence="2 3">DSM 103526</strain>
    </source>
</reference>
<gene>
    <name evidence="2" type="ORF">HNQ80_002126</name>
</gene>
<evidence type="ECO:0000313" key="3">
    <source>
        <dbReference type="Proteomes" id="UP000579281"/>
    </source>
</evidence>
<keyword evidence="3" id="KW-1185">Reference proteome</keyword>